<dbReference type="OMA" id="LAFHICS"/>
<comment type="subcellular location">
    <subcellularLocation>
        <location evidence="1">Golgi apparatus membrane</location>
        <topology evidence="1">Single-pass type II membrane protein</topology>
    </subcellularLocation>
</comment>
<dbReference type="InterPro" id="IPR038578">
    <property type="entry name" value="GT29-like_sf"/>
</dbReference>
<sequence>MIDIPEPQAKRSSKGAEEYITESQGVLFFLEFSLGSMKKRRYFKLLLMVVVVLLLSYYYLYDKIKSSSDFYSNLSFLLQFTGAKTEDLTMSKNTTPFLCYSDITYKRWPAKTMTVPEILPFGTLSSERHFQAALKVLKDCDLPQNLKNLSCLNCVVVGNGGILRNKTLGKKIDSYDVVIRLNSGPVNGYEDDVGSKTTFRFCYPESIFSDYSQYDADTTLVFVAFKAIDLRWLKEVLLKQRVSMRGFWKKTPTNLIYKNSQIRILKPSVVQKAAFHLLKLPTVVRWPKPPQYPTTGIIAIAMALTMCDKVHIAGFKYDIHNPNGTLHYYGNDTMSAMRKMMYHNITAEQMLLKKLKSSNTIFDLTGNF</sequence>
<dbReference type="PANTHER" id="PTHR13713">
    <property type="entry name" value="SIALYLTRANSFERASE"/>
    <property type="match status" value="1"/>
</dbReference>
<name>A0A401SF21_CHIPU</name>
<dbReference type="STRING" id="137246.A0A401SF21"/>
<dbReference type="GO" id="GO:0008118">
    <property type="term" value="F:N-acetyllactosaminide alpha-2,3-sialyltransferase activity"/>
    <property type="evidence" value="ECO:0007669"/>
    <property type="project" value="UniProtKB-EC"/>
</dbReference>
<evidence type="ECO:0000256" key="10">
    <source>
        <dbReference type="ARBA" id="ARBA00023180"/>
    </source>
</evidence>
<evidence type="ECO:0000313" key="14">
    <source>
        <dbReference type="Proteomes" id="UP000287033"/>
    </source>
</evidence>
<evidence type="ECO:0000313" key="13">
    <source>
        <dbReference type="EMBL" id="GCC28999.1"/>
    </source>
</evidence>
<evidence type="ECO:0000256" key="5">
    <source>
        <dbReference type="ARBA" id="ARBA00022692"/>
    </source>
</evidence>
<evidence type="ECO:0000256" key="11">
    <source>
        <dbReference type="PIRSR" id="PIRSR005557-2"/>
    </source>
</evidence>
<dbReference type="OrthoDB" id="10264956at2759"/>
<evidence type="ECO:0008006" key="15">
    <source>
        <dbReference type="Google" id="ProtNLM"/>
    </source>
</evidence>
<accession>A0A401SF21</accession>
<keyword evidence="6" id="KW-0735">Signal-anchor</keyword>
<feature type="transmembrane region" description="Helical" evidence="12">
    <location>
        <begin position="42"/>
        <end position="61"/>
    </location>
</feature>
<protein>
    <recommendedName>
        <fullName evidence="15">Alpha2,3-sialyltransferase</fullName>
    </recommendedName>
</protein>
<evidence type="ECO:0000256" key="4">
    <source>
        <dbReference type="ARBA" id="ARBA00022679"/>
    </source>
</evidence>
<dbReference type="GO" id="GO:0000139">
    <property type="term" value="C:Golgi membrane"/>
    <property type="evidence" value="ECO:0007669"/>
    <property type="project" value="UniProtKB-SubCell"/>
</dbReference>
<dbReference type="InterPro" id="IPR051142">
    <property type="entry name" value="Glycosyltransferase_29"/>
</dbReference>
<comment type="caution">
    <text evidence="13">The sequence shown here is derived from an EMBL/GenBank/DDBJ whole genome shotgun (WGS) entry which is preliminary data.</text>
</comment>
<comment type="similarity">
    <text evidence="2">Belongs to the glycosyltransferase 29 family.</text>
</comment>
<feature type="disulfide bond" evidence="11">
    <location>
        <begin position="154"/>
        <end position="307"/>
    </location>
</feature>
<keyword evidence="4" id="KW-0808">Transferase</keyword>
<keyword evidence="7 12" id="KW-1133">Transmembrane helix</keyword>
<keyword evidence="3" id="KW-0328">Glycosyltransferase</keyword>
<evidence type="ECO:0000256" key="3">
    <source>
        <dbReference type="ARBA" id="ARBA00022676"/>
    </source>
</evidence>
<dbReference type="EMBL" id="BEZZ01000228">
    <property type="protein sequence ID" value="GCC28999.1"/>
    <property type="molecule type" value="Genomic_DNA"/>
</dbReference>
<evidence type="ECO:0000256" key="9">
    <source>
        <dbReference type="ARBA" id="ARBA00023136"/>
    </source>
</evidence>
<gene>
    <name evidence="13" type="ORF">chiPu_0007434</name>
</gene>
<evidence type="ECO:0000256" key="6">
    <source>
        <dbReference type="ARBA" id="ARBA00022968"/>
    </source>
</evidence>
<dbReference type="PANTHER" id="PTHR13713:SF8">
    <property type="entry name" value="TYPE 2 LACTOSAMINE ALPHA-2,3-SIALYLTRANSFERASE"/>
    <property type="match status" value="1"/>
</dbReference>
<keyword evidence="10" id="KW-0325">Glycoprotein</keyword>
<evidence type="ECO:0000256" key="12">
    <source>
        <dbReference type="SAM" id="Phobius"/>
    </source>
</evidence>
<reference evidence="13 14" key="1">
    <citation type="journal article" date="2018" name="Nat. Ecol. Evol.">
        <title>Shark genomes provide insights into elasmobranch evolution and the origin of vertebrates.</title>
        <authorList>
            <person name="Hara Y"/>
            <person name="Yamaguchi K"/>
            <person name="Onimaru K"/>
            <person name="Kadota M"/>
            <person name="Koyanagi M"/>
            <person name="Keeley SD"/>
            <person name="Tatsumi K"/>
            <person name="Tanaka K"/>
            <person name="Motone F"/>
            <person name="Kageyama Y"/>
            <person name="Nozu R"/>
            <person name="Adachi N"/>
            <person name="Nishimura O"/>
            <person name="Nakagawa R"/>
            <person name="Tanegashima C"/>
            <person name="Kiyatake I"/>
            <person name="Matsumoto R"/>
            <person name="Murakumo K"/>
            <person name="Nishida K"/>
            <person name="Terakita A"/>
            <person name="Kuratani S"/>
            <person name="Sato K"/>
            <person name="Hyodo S Kuraku.S."/>
        </authorList>
    </citation>
    <scope>NUCLEOTIDE SEQUENCE [LARGE SCALE GENOMIC DNA]</scope>
</reference>
<organism evidence="13 14">
    <name type="scientific">Chiloscyllium punctatum</name>
    <name type="common">Brownbanded bambooshark</name>
    <name type="synonym">Hemiscyllium punctatum</name>
    <dbReference type="NCBI Taxonomy" id="137246"/>
    <lineage>
        <taxon>Eukaryota</taxon>
        <taxon>Metazoa</taxon>
        <taxon>Chordata</taxon>
        <taxon>Craniata</taxon>
        <taxon>Vertebrata</taxon>
        <taxon>Chondrichthyes</taxon>
        <taxon>Elasmobranchii</taxon>
        <taxon>Galeomorphii</taxon>
        <taxon>Galeoidea</taxon>
        <taxon>Orectolobiformes</taxon>
        <taxon>Hemiscylliidae</taxon>
        <taxon>Chiloscyllium</taxon>
    </lineage>
</organism>
<dbReference type="FunFam" id="3.90.1480.20:FF:000015">
    <property type="entry name" value="Lactosylceramide alpha-2,3-sialyltransferase"/>
    <property type="match status" value="1"/>
</dbReference>
<evidence type="ECO:0000256" key="2">
    <source>
        <dbReference type="ARBA" id="ARBA00006003"/>
    </source>
</evidence>
<dbReference type="Gene3D" id="3.90.1480.20">
    <property type="entry name" value="Glycosyl transferase family 29"/>
    <property type="match status" value="1"/>
</dbReference>
<dbReference type="Pfam" id="PF00777">
    <property type="entry name" value="Glyco_transf_29"/>
    <property type="match status" value="1"/>
</dbReference>
<dbReference type="Proteomes" id="UP000287033">
    <property type="component" value="Unassembled WGS sequence"/>
</dbReference>
<evidence type="ECO:0000256" key="8">
    <source>
        <dbReference type="ARBA" id="ARBA00023034"/>
    </source>
</evidence>
<evidence type="ECO:0000256" key="1">
    <source>
        <dbReference type="ARBA" id="ARBA00004323"/>
    </source>
</evidence>
<keyword evidence="14" id="KW-1185">Reference proteome</keyword>
<proteinExistence type="inferred from homology"/>
<dbReference type="GO" id="GO:0009247">
    <property type="term" value="P:glycolipid biosynthetic process"/>
    <property type="evidence" value="ECO:0007669"/>
    <property type="project" value="TreeGrafter"/>
</dbReference>
<dbReference type="InterPro" id="IPR001675">
    <property type="entry name" value="Glyco_trans_29"/>
</dbReference>
<keyword evidence="8" id="KW-0333">Golgi apparatus</keyword>
<keyword evidence="5 12" id="KW-0812">Transmembrane</keyword>
<keyword evidence="9 12" id="KW-0472">Membrane</keyword>
<dbReference type="AlphaFoldDB" id="A0A401SF21"/>
<evidence type="ECO:0000256" key="7">
    <source>
        <dbReference type="ARBA" id="ARBA00022989"/>
    </source>
</evidence>